<protein>
    <submittedName>
        <fullName evidence="1">Uncharacterized protein</fullName>
    </submittedName>
</protein>
<comment type="caution">
    <text evidence="1">The sequence shown here is derived from an EMBL/GenBank/DDBJ whole genome shotgun (WGS) entry which is preliminary data.</text>
</comment>
<dbReference type="EMBL" id="LAZR01000875">
    <property type="protein sequence ID" value="KKN55694.1"/>
    <property type="molecule type" value="Genomic_DNA"/>
</dbReference>
<proteinExistence type="predicted"/>
<organism evidence="1">
    <name type="scientific">marine sediment metagenome</name>
    <dbReference type="NCBI Taxonomy" id="412755"/>
    <lineage>
        <taxon>unclassified sequences</taxon>
        <taxon>metagenomes</taxon>
        <taxon>ecological metagenomes</taxon>
    </lineage>
</organism>
<dbReference type="AlphaFoldDB" id="A0A0F9RLS4"/>
<reference evidence="1" key="1">
    <citation type="journal article" date="2015" name="Nature">
        <title>Complex archaea that bridge the gap between prokaryotes and eukaryotes.</title>
        <authorList>
            <person name="Spang A."/>
            <person name="Saw J.H."/>
            <person name="Jorgensen S.L."/>
            <person name="Zaremba-Niedzwiedzka K."/>
            <person name="Martijn J."/>
            <person name="Lind A.E."/>
            <person name="van Eijk R."/>
            <person name="Schleper C."/>
            <person name="Guy L."/>
            <person name="Ettema T.J."/>
        </authorList>
    </citation>
    <scope>NUCLEOTIDE SEQUENCE</scope>
</reference>
<evidence type="ECO:0000313" key="1">
    <source>
        <dbReference type="EMBL" id="KKN55694.1"/>
    </source>
</evidence>
<name>A0A0F9RLS4_9ZZZZ</name>
<sequence>METIKVLLQNGTQYEIDQDGCFLRYNEHKWKHPHDSWKCCGVSERLAFNNMNNYTLQHFIALIRAGKIVTFKNGAAKFYLRDIDHGTHRLQGNGIAHVTLS</sequence>
<gene>
    <name evidence="1" type="ORF">LCGC14_0579960</name>
</gene>
<accession>A0A0F9RLS4</accession>